<name>A0AAD0A947_9BIFI</name>
<dbReference type="AlphaFoldDB" id="A0AAD0A947"/>
<accession>A0AAD0A947</accession>
<gene>
    <name evidence="1" type="ORF">BA20089_01135</name>
</gene>
<organism evidence="1 2">
    <name type="scientific">Bifidobacterium asteroides DSM 20089</name>
    <dbReference type="NCBI Taxonomy" id="1437594"/>
    <lineage>
        <taxon>Bacteria</taxon>
        <taxon>Bacillati</taxon>
        <taxon>Actinomycetota</taxon>
        <taxon>Actinomycetes</taxon>
        <taxon>Bifidobacteriales</taxon>
        <taxon>Bifidobacteriaceae</taxon>
        <taxon>Bifidobacterium</taxon>
    </lineage>
</organism>
<reference evidence="1 2" key="1">
    <citation type="submission" date="2016-10" db="EMBL/GenBank/DDBJ databases">
        <title>The whole genome sequencing and assembly of B. asteroides DSM 20089 strain.</title>
        <authorList>
            <person name="Lee Y.-J."/>
            <person name="Park M.-K."/>
            <person name="Yi H."/>
            <person name="Bahn Y.-S."/>
            <person name="Kim J.F."/>
            <person name="Lee D.-W."/>
        </authorList>
    </citation>
    <scope>NUCLEOTIDE SEQUENCE [LARGE SCALE GENOMIC DNA]</scope>
    <source>
        <strain evidence="1 2">DSM 20089</strain>
    </source>
</reference>
<proteinExistence type="predicted"/>
<sequence>MAVLADYLGHADQTLADYLDANVFAGVQSTTEQPDPADVKGFRTFFDRFTKGLPIEQAAVKTIPLQG</sequence>
<evidence type="ECO:0000313" key="1">
    <source>
        <dbReference type="EMBL" id="ATO40929.1"/>
    </source>
</evidence>
<protein>
    <submittedName>
        <fullName evidence="1">Uncharacterized protein</fullName>
    </submittedName>
</protein>
<dbReference type="EMBL" id="CP017696">
    <property type="protein sequence ID" value="ATO40929.1"/>
    <property type="molecule type" value="Genomic_DNA"/>
</dbReference>
<evidence type="ECO:0000313" key="2">
    <source>
        <dbReference type="Proteomes" id="UP000224056"/>
    </source>
</evidence>
<dbReference type="Proteomes" id="UP000224056">
    <property type="component" value="Chromosome"/>
</dbReference>